<dbReference type="SUPFAM" id="SSF49464">
    <property type="entry name" value="Carboxypeptidase regulatory domain-like"/>
    <property type="match status" value="1"/>
</dbReference>
<gene>
    <name evidence="2" type="ORF">ACFO3G_06705</name>
</gene>
<evidence type="ECO:0008006" key="4">
    <source>
        <dbReference type="Google" id="ProtNLM"/>
    </source>
</evidence>
<dbReference type="EMBL" id="JBHSGO010000189">
    <property type="protein sequence ID" value="MFC4666284.1"/>
    <property type="molecule type" value="Genomic_DNA"/>
</dbReference>
<comment type="caution">
    <text evidence="2">The sequence shown here is derived from an EMBL/GenBank/DDBJ whole genome shotgun (WGS) entry which is preliminary data.</text>
</comment>
<sequence>MKKLKLFICLLMFACIKMSAQKQVIVHGLVTDSLKKGIEFVSISLLRDNNTLIEGGITDSSGHFSISISNQTLPENFIVKASCVGFETYTRNHTSPDIGTIILQENRFNLSELVVRPEELQDFMDHKSFRFDAKKLSLFSNTLDATSLIPTISLDFNQKLQSIDGRKVKILINGVNATEYDLMALPPKLISRIDYYEDPPARFARYGVGALINIVTVKSITGGTVFVNAGNAVTIASGDNQVNFTYNLNKVRLTADFSNLYRRSRSFEDETINYTFRGNEYNQEREGLPSPFKWDLNGGKIGITYADPGKHQLSATLRGERHDRDKSVSQNLSDATLSQQINKTTRDKYKLYSIDLYGEKMFGKSSQLLLNVIGTAYDTQLTSSYRDADFSNDLLVEGNKYSLITDAQYQYRTKNIVLNVGFNDFIEHNKQIIYTDTEHEDNTYRHTLRAFTDFSFQKGKINYYLSLGLSYGYFSNPNIENSLSTLDFTPKFRVSWNPTKKCSMFTYILRQTINPGISLLSKTPVIFAPEYVYVGNPKLTSYKQNTFLIGGYFSSNYATTAWNLFYKHSPHAFVPFFMDTEDYIAQSYDNISLLQKIGMVGKINVMPLGNPKVVLSLTGAFYWDNMKSNGLNWNFSSFRFIPELSFNFQRWNAKIFYQTPLKSITGQLIQKHPQASFIEANYRTKFGLSLGGGIKYLFMKEYSDGKSTHPKAILQMETWNKTTGYANMVYLKVSYVFNFGKSPKKAEQKIKNYDNDSGILVQ</sequence>
<feature type="chain" id="PRO_5046949871" description="Outer membrane protein beta-barrel domain-containing protein" evidence="1">
    <location>
        <begin position="20"/>
        <end position="762"/>
    </location>
</feature>
<evidence type="ECO:0000313" key="2">
    <source>
        <dbReference type="EMBL" id="MFC4666284.1"/>
    </source>
</evidence>
<dbReference type="SUPFAM" id="SSF56935">
    <property type="entry name" value="Porins"/>
    <property type="match status" value="1"/>
</dbReference>
<keyword evidence="1" id="KW-0732">Signal</keyword>
<evidence type="ECO:0000313" key="3">
    <source>
        <dbReference type="Proteomes" id="UP001596020"/>
    </source>
</evidence>
<name>A0ABV9K8E5_9PORP</name>
<organism evidence="2 3">
    <name type="scientific">Falsiporphyromonas endometrii</name>
    <dbReference type="NCBI Taxonomy" id="1387297"/>
    <lineage>
        <taxon>Bacteria</taxon>
        <taxon>Pseudomonadati</taxon>
        <taxon>Bacteroidota</taxon>
        <taxon>Bacteroidia</taxon>
        <taxon>Bacteroidales</taxon>
        <taxon>Porphyromonadaceae</taxon>
        <taxon>Falsiporphyromonas</taxon>
    </lineage>
</organism>
<keyword evidence="3" id="KW-1185">Reference proteome</keyword>
<dbReference type="InterPro" id="IPR008969">
    <property type="entry name" value="CarboxyPept-like_regulatory"/>
</dbReference>
<reference evidence="3" key="1">
    <citation type="journal article" date="2019" name="Int. J. Syst. Evol. Microbiol.">
        <title>The Global Catalogue of Microorganisms (GCM) 10K type strain sequencing project: providing services to taxonomists for standard genome sequencing and annotation.</title>
        <authorList>
            <consortium name="The Broad Institute Genomics Platform"/>
            <consortium name="The Broad Institute Genome Sequencing Center for Infectious Disease"/>
            <person name="Wu L."/>
            <person name="Ma J."/>
        </authorList>
    </citation>
    <scope>NUCLEOTIDE SEQUENCE [LARGE SCALE GENOMIC DNA]</scope>
    <source>
        <strain evidence="3">CGMCC 4.7357</strain>
    </source>
</reference>
<proteinExistence type="predicted"/>
<evidence type="ECO:0000256" key="1">
    <source>
        <dbReference type="SAM" id="SignalP"/>
    </source>
</evidence>
<dbReference type="Proteomes" id="UP001596020">
    <property type="component" value="Unassembled WGS sequence"/>
</dbReference>
<feature type="signal peptide" evidence="1">
    <location>
        <begin position="1"/>
        <end position="19"/>
    </location>
</feature>
<accession>A0ABV9K8E5</accession>
<dbReference type="RefSeq" id="WP_380079201.1">
    <property type="nucleotide sequence ID" value="NZ_JBHSGO010000189.1"/>
</dbReference>
<protein>
    <recommendedName>
        <fullName evidence="4">Outer membrane protein beta-barrel domain-containing protein</fullName>
    </recommendedName>
</protein>